<keyword evidence="4" id="KW-1185">Reference proteome</keyword>
<dbReference type="Proteomes" id="UP000318478">
    <property type="component" value="Unassembled WGS sequence"/>
</dbReference>
<gene>
    <name evidence="3" type="ORF">Pla123a_22180</name>
</gene>
<name>A0A5C5YSD7_9BACT</name>
<feature type="transmembrane region" description="Helical" evidence="2">
    <location>
        <begin position="95"/>
        <end position="123"/>
    </location>
</feature>
<dbReference type="OrthoDB" id="9960487at2"/>
<dbReference type="RefSeq" id="WP_146586789.1">
    <property type="nucleotide sequence ID" value="NZ_SJPO01000004.1"/>
</dbReference>
<proteinExistence type="predicted"/>
<evidence type="ECO:0000256" key="2">
    <source>
        <dbReference type="SAM" id="Phobius"/>
    </source>
</evidence>
<protein>
    <submittedName>
        <fullName evidence="3">Uncharacterized protein</fullName>
    </submittedName>
</protein>
<evidence type="ECO:0000256" key="1">
    <source>
        <dbReference type="SAM" id="MobiDB-lite"/>
    </source>
</evidence>
<feature type="region of interest" description="Disordered" evidence="1">
    <location>
        <begin position="1"/>
        <end position="22"/>
    </location>
</feature>
<organism evidence="3 4">
    <name type="scientific">Posidoniimonas polymericola</name>
    <dbReference type="NCBI Taxonomy" id="2528002"/>
    <lineage>
        <taxon>Bacteria</taxon>
        <taxon>Pseudomonadati</taxon>
        <taxon>Planctomycetota</taxon>
        <taxon>Planctomycetia</taxon>
        <taxon>Pirellulales</taxon>
        <taxon>Lacipirellulaceae</taxon>
        <taxon>Posidoniimonas</taxon>
    </lineage>
</organism>
<sequence>MSQDDDSTPEAPRNPYESPAASPEAKFSRFSILDLLGLTALVALNFGAWAYEPGAGVLVTIVSVPVAVRSLLVFKRRAKLGLPTSSAQKAAYIGGSLLTAVGVYLLLAIGLFGTLFVGCFALIAANGPQGGSTALWLTALAIGMPIGALWIAIGVVRRRWRRDTDPGD</sequence>
<dbReference type="EMBL" id="SJPO01000004">
    <property type="protein sequence ID" value="TWT77557.1"/>
    <property type="molecule type" value="Genomic_DNA"/>
</dbReference>
<keyword evidence="2" id="KW-1133">Transmembrane helix</keyword>
<keyword evidence="2" id="KW-0812">Transmembrane</keyword>
<accession>A0A5C5YSD7</accession>
<evidence type="ECO:0000313" key="3">
    <source>
        <dbReference type="EMBL" id="TWT77557.1"/>
    </source>
</evidence>
<evidence type="ECO:0000313" key="4">
    <source>
        <dbReference type="Proteomes" id="UP000318478"/>
    </source>
</evidence>
<comment type="caution">
    <text evidence="3">The sequence shown here is derived from an EMBL/GenBank/DDBJ whole genome shotgun (WGS) entry which is preliminary data.</text>
</comment>
<feature type="transmembrane region" description="Helical" evidence="2">
    <location>
        <begin position="57"/>
        <end position="74"/>
    </location>
</feature>
<reference evidence="3 4" key="1">
    <citation type="submission" date="2019-02" db="EMBL/GenBank/DDBJ databases">
        <title>Deep-cultivation of Planctomycetes and their phenomic and genomic characterization uncovers novel biology.</title>
        <authorList>
            <person name="Wiegand S."/>
            <person name="Jogler M."/>
            <person name="Boedeker C."/>
            <person name="Pinto D."/>
            <person name="Vollmers J."/>
            <person name="Rivas-Marin E."/>
            <person name="Kohn T."/>
            <person name="Peeters S.H."/>
            <person name="Heuer A."/>
            <person name="Rast P."/>
            <person name="Oberbeckmann S."/>
            <person name="Bunk B."/>
            <person name="Jeske O."/>
            <person name="Meyerdierks A."/>
            <person name="Storesund J.E."/>
            <person name="Kallscheuer N."/>
            <person name="Luecker S."/>
            <person name="Lage O.M."/>
            <person name="Pohl T."/>
            <person name="Merkel B.J."/>
            <person name="Hornburger P."/>
            <person name="Mueller R.-W."/>
            <person name="Bruemmer F."/>
            <person name="Labrenz M."/>
            <person name="Spormann A.M."/>
            <person name="Op Den Camp H."/>
            <person name="Overmann J."/>
            <person name="Amann R."/>
            <person name="Jetten M.S.M."/>
            <person name="Mascher T."/>
            <person name="Medema M.H."/>
            <person name="Devos D.P."/>
            <person name="Kaster A.-K."/>
            <person name="Ovreas L."/>
            <person name="Rohde M."/>
            <person name="Galperin M.Y."/>
            <person name="Jogler C."/>
        </authorList>
    </citation>
    <scope>NUCLEOTIDE SEQUENCE [LARGE SCALE GENOMIC DNA]</scope>
    <source>
        <strain evidence="3 4">Pla123a</strain>
    </source>
</reference>
<dbReference type="AlphaFoldDB" id="A0A5C5YSD7"/>
<keyword evidence="2" id="KW-0472">Membrane</keyword>
<feature type="transmembrane region" description="Helical" evidence="2">
    <location>
        <begin position="135"/>
        <end position="156"/>
    </location>
</feature>